<dbReference type="InterPro" id="IPR050179">
    <property type="entry name" value="Trans_hexapeptide_repeat"/>
</dbReference>
<name>O33869_AGRTU</name>
<reference evidence="5" key="2">
    <citation type="journal article" date="2000" name="Biochim. Biophys. Acta">
        <title>A region of the Agrobacterium tumefaciens chromosome containing genes required for virulence and attachment to host cells.</title>
        <authorList>
            <person name="Matthysse A.G."/>
            <person name="Yarnall H."/>
            <person name="Boles S.B."/>
            <person name="McMahan S."/>
        </authorList>
    </citation>
    <scope>NUCLEOTIDE SEQUENCE</scope>
    <source>
        <strain evidence="5">C58</strain>
    </source>
</reference>
<accession>O33869</accession>
<keyword evidence="3" id="KW-0677">Repeat</keyword>
<sequence>MCARSGHWRTNTRQAIIKTIHGSDKGGTVASVAWKGYRHSDHVNLAYSTRPTSCSVGMGSKRFTMSLLDPDAIHPITLPDGRVYSDTVYLKNVVDHPRIEVGEYSYFTHSGTPEETAQILAPYLGHTCRERLLIGKFVQIAKGCYFITSSANHPMTGFTTYPFRIFKPETFGYKELPVKDTVVGHDVWIGHNAAIMPGVRIGAGAIVAAASVVARDIPPYAVVGGNPATVIRMRYPAEVIDVLLHIAWWDWPIEKIEANLASLSNGDLDALKIA</sequence>
<protein>
    <submittedName>
        <fullName evidence="5">AttR</fullName>
    </submittedName>
</protein>
<dbReference type="PROSITE" id="PS00101">
    <property type="entry name" value="HEXAPEP_TRANSFERASES"/>
    <property type="match status" value="1"/>
</dbReference>
<dbReference type="PANTHER" id="PTHR43300:SF11">
    <property type="entry name" value="ACETYLTRANSFERASE RV3034C-RELATED"/>
    <property type="match status" value="1"/>
</dbReference>
<dbReference type="InterPro" id="IPR018357">
    <property type="entry name" value="Hexapep_transf_CS"/>
</dbReference>
<evidence type="ECO:0000256" key="1">
    <source>
        <dbReference type="ARBA" id="ARBA00007274"/>
    </source>
</evidence>
<dbReference type="AlphaFoldDB" id="O33869"/>
<reference evidence="5" key="1">
    <citation type="journal article" date="1997" name="J. Bacteriol.">
        <title>Attachment of Agrobacterium tumefaciens to carrot cells and Arabidopsis wound sites is correlated with the presence of a cell-associated, acidic polysaccharide.</title>
        <authorList>
            <person name="Reuhs B.L."/>
            <person name="Kim J.S."/>
            <person name="Matthysse A.G."/>
        </authorList>
    </citation>
    <scope>NUCLEOTIDE SEQUENCE</scope>
    <source>
        <strain evidence="5">C58</strain>
    </source>
</reference>
<evidence type="ECO:0000256" key="2">
    <source>
        <dbReference type="ARBA" id="ARBA00022679"/>
    </source>
</evidence>
<comment type="similarity">
    <text evidence="1">Belongs to the transferase hexapeptide repeat family.</text>
</comment>
<organism evidence="5">
    <name type="scientific">Agrobacterium tumefaciens</name>
    <dbReference type="NCBI Taxonomy" id="358"/>
    <lineage>
        <taxon>Bacteria</taxon>
        <taxon>Pseudomonadati</taxon>
        <taxon>Pseudomonadota</taxon>
        <taxon>Alphaproteobacteria</taxon>
        <taxon>Hyphomicrobiales</taxon>
        <taxon>Rhizobiaceae</taxon>
        <taxon>Rhizobium/Agrobacterium group</taxon>
        <taxon>Agrobacterium</taxon>
        <taxon>Agrobacterium tumefaciens complex</taxon>
    </lineage>
</organism>
<keyword evidence="4" id="KW-0012">Acyltransferase</keyword>
<dbReference type="InterPro" id="IPR011004">
    <property type="entry name" value="Trimer_LpxA-like_sf"/>
</dbReference>
<dbReference type="CDD" id="cd03349">
    <property type="entry name" value="LbH_XAT"/>
    <property type="match status" value="1"/>
</dbReference>
<keyword evidence="2" id="KW-0808">Transferase</keyword>
<dbReference type="InterPro" id="IPR001451">
    <property type="entry name" value="Hexapep"/>
</dbReference>
<dbReference type="PANTHER" id="PTHR43300">
    <property type="entry name" value="ACETYLTRANSFERASE"/>
    <property type="match status" value="1"/>
</dbReference>
<dbReference type="SUPFAM" id="SSF51161">
    <property type="entry name" value="Trimeric LpxA-like enzymes"/>
    <property type="match status" value="1"/>
</dbReference>
<proteinExistence type="inferred from homology"/>
<gene>
    <name evidence="5" type="primary">attR</name>
</gene>
<evidence type="ECO:0000256" key="3">
    <source>
        <dbReference type="ARBA" id="ARBA00022737"/>
    </source>
</evidence>
<dbReference type="SMR" id="O33869"/>
<dbReference type="GO" id="GO:0016746">
    <property type="term" value="F:acyltransferase activity"/>
    <property type="evidence" value="ECO:0007669"/>
    <property type="project" value="UniProtKB-KW"/>
</dbReference>
<evidence type="ECO:0000256" key="4">
    <source>
        <dbReference type="ARBA" id="ARBA00023315"/>
    </source>
</evidence>
<dbReference type="Gene3D" id="2.160.10.10">
    <property type="entry name" value="Hexapeptide repeat proteins"/>
    <property type="match status" value="1"/>
</dbReference>
<dbReference type="Pfam" id="PF00132">
    <property type="entry name" value="Hexapep"/>
    <property type="match status" value="1"/>
</dbReference>
<dbReference type="EMBL" id="U59485">
    <property type="protein sequence ID" value="AAD43993.1"/>
    <property type="molecule type" value="Genomic_DNA"/>
</dbReference>
<evidence type="ECO:0000313" key="5">
    <source>
        <dbReference type="EMBL" id="AAD43993.1"/>
    </source>
</evidence>